<protein>
    <recommendedName>
        <fullName evidence="2">DUF222 domain-containing protein</fullName>
    </recommendedName>
</protein>
<gene>
    <name evidence="3" type="ORF">MLAC_00810</name>
</gene>
<name>A0A7I7NH14_9MYCO</name>
<feature type="compositionally biased region" description="Polar residues" evidence="1">
    <location>
        <begin position="48"/>
        <end position="59"/>
    </location>
</feature>
<organism evidence="3 4">
    <name type="scientific">Mycobacterium lacus</name>
    <dbReference type="NCBI Taxonomy" id="169765"/>
    <lineage>
        <taxon>Bacteria</taxon>
        <taxon>Bacillati</taxon>
        <taxon>Actinomycetota</taxon>
        <taxon>Actinomycetes</taxon>
        <taxon>Mycobacteriales</taxon>
        <taxon>Mycobacteriaceae</taxon>
        <taxon>Mycobacterium</taxon>
    </lineage>
</organism>
<dbReference type="Pfam" id="PF02720">
    <property type="entry name" value="DUF222"/>
    <property type="match status" value="1"/>
</dbReference>
<dbReference type="InterPro" id="IPR003870">
    <property type="entry name" value="DUF222"/>
</dbReference>
<feature type="compositionally biased region" description="Polar residues" evidence="1">
    <location>
        <begin position="240"/>
        <end position="254"/>
    </location>
</feature>
<feature type="domain" description="DUF222" evidence="2">
    <location>
        <begin position="2"/>
        <end position="178"/>
    </location>
</feature>
<dbReference type="EMBL" id="AP022581">
    <property type="protein sequence ID" value="BBX94787.1"/>
    <property type="molecule type" value="Genomic_DNA"/>
</dbReference>
<dbReference type="Proteomes" id="UP000466396">
    <property type="component" value="Chromosome"/>
</dbReference>
<evidence type="ECO:0000256" key="1">
    <source>
        <dbReference type="SAM" id="MobiDB-lite"/>
    </source>
</evidence>
<evidence type="ECO:0000259" key="2">
    <source>
        <dbReference type="Pfam" id="PF02720"/>
    </source>
</evidence>
<keyword evidence="4" id="KW-1185">Reference proteome</keyword>
<evidence type="ECO:0000313" key="4">
    <source>
        <dbReference type="Proteomes" id="UP000466396"/>
    </source>
</evidence>
<feature type="compositionally biased region" description="Basic residues" evidence="1">
    <location>
        <begin position="189"/>
        <end position="209"/>
    </location>
</feature>
<feature type="region of interest" description="Disordered" evidence="1">
    <location>
        <begin position="136"/>
        <end position="159"/>
    </location>
</feature>
<accession>A0A7I7NH14</accession>
<dbReference type="KEGG" id="mlj:MLAC_00810"/>
<reference evidence="3 4" key="1">
    <citation type="journal article" date="2019" name="Emerg. Microbes Infect.">
        <title>Comprehensive subspecies identification of 175 nontuberculous mycobacteria species based on 7547 genomic profiles.</title>
        <authorList>
            <person name="Matsumoto Y."/>
            <person name="Kinjo T."/>
            <person name="Motooka D."/>
            <person name="Nabeya D."/>
            <person name="Jung N."/>
            <person name="Uechi K."/>
            <person name="Horii T."/>
            <person name="Iida T."/>
            <person name="Fujita J."/>
            <person name="Nakamura S."/>
        </authorList>
    </citation>
    <scope>NUCLEOTIDE SEQUENCE [LARGE SCALE GENOMIC DNA]</scope>
    <source>
        <strain evidence="3 4">JCM 15657</strain>
    </source>
</reference>
<proteinExistence type="predicted"/>
<feature type="region of interest" description="Disordered" evidence="1">
    <location>
        <begin position="42"/>
        <end position="66"/>
    </location>
</feature>
<feature type="region of interest" description="Disordered" evidence="1">
    <location>
        <begin position="179"/>
        <end position="301"/>
    </location>
</feature>
<evidence type="ECO:0000313" key="3">
    <source>
        <dbReference type="EMBL" id="BBX94787.1"/>
    </source>
</evidence>
<feature type="compositionally biased region" description="Low complexity" evidence="1">
    <location>
        <begin position="267"/>
        <end position="278"/>
    </location>
</feature>
<sequence length="301" mass="32359">MLAATAAAQKAGKLGAGHIAVIRRVHHRLPGWVDAATRERAQADLARQGSQYRPEQSPASGRYPHAGLADTIADCLNPDGTYRDEDRARRRGLRLGNQQSDGMSELRGMITPELRATLEAVLAKLAAPGMCNPDSDTPCVDGTPSQTAIDTDTRTANQRNHDGLNAALRAMLGLQRFGPAQRVTSVDHRVHHPGRAGSRRRHRTHRRRQHPADERRDPPCPPRSPLSGHLRPGQSPGALSHQTPDLTRGNESSCTPRTAAARRRAATSRATTPKSITAPPTPNAAPPTSTTRPSPAAAITH</sequence>
<dbReference type="AlphaFoldDB" id="A0A7I7NH14"/>
<feature type="compositionally biased region" description="Low complexity" evidence="1">
    <location>
        <begin position="286"/>
        <end position="301"/>
    </location>
</feature>
<feature type="compositionally biased region" description="Polar residues" evidence="1">
    <location>
        <begin position="143"/>
        <end position="158"/>
    </location>
</feature>